<evidence type="ECO:0000256" key="2">
    <source>
        <dbReference type="ARBA" id="ARBA00008335"/>
    </source>
</evidence>
<dbReference type="EMBL" id="FQZE01000033">
    <property type="protein sequence ID" value="SHJ83599.1"/>
    <property type="molecule type" value="Genomic_DNA"/>
</dbReference>
<feature type="transmembrane region" description="Helical" evidence="7">
    <location>
        <begin position="147"/>
        <end position="165"/>
    </location>
</feature>
<feature type="transmembrane region" description="Helical" evidence="7">
    <location>
        <begin position="269"/>
        <end position="290"/>
    </location>
</feature>
<evidence type="ECO:0000256" key="7">
    <source>
        <dbReference type="SAM" id="Phobius"/>
    </source>
</evidence>
<feature type="transmembrane region" description="Helical" evidence="7">
    <location>
        <begin position="302"/>
        <end position="323"/>
    </location>
</feature>
<evidence type="ECO:0000256" key="5">
    <source>
        <dbReference type="ARBA" id="ARBA00022989"/>
    </source>
</evidence>
<dbReference type="PANTHER" id="PTHR23514">
    <property type="entry name" value="BYPASS OF STOP CODON PROTEIN 6"/>
    <property type="match status" value="1"/>
</dbReference>
<dbReference type="InterPro" id="IPR051788">
    <property type="entry name" value="MFS_Transporter"/>
</dbReference>
<organism evidence="9 10">
    <name type="scientific">Tangfeifania diversioriginum</name>
    <dbReference type="NCBI Taxonomy" id="1168035"/>
    <lineage>
        <taxon>Bacteria</taxon>
        <taxon>Pseudomonadati</taxon>
        <taxon>Bacteroidota</taxon>
        <taxon>Bacteroidia</taxon>
        <taxon>Marinilabiliales</taxon>
        <taxon>Prolixibacteraceae</taxon>
        <taxon>Tangfeifania</taxon>
    </lineage>
</organism>
<protein>
    <submittedName>
        <fullName evidence="9">Fucose permease</fullName>
    </submittedName>
</protein>
<keyword evidence="6 7" id="KW-0472">Membrane</keyword>
<evidence type="ECO:0000313" key="10">
    <source>
        <dbReference type="Proteomes" id="UP000184050"/>
    </source>
</evidence>
<feature type="transmembrane region" description="Helical" evidence="7">
    <location>
        <begin position="358"/>
        <end position="378"/>
    </location>
</feature>
<dbReference type="STRING" id="1168035.SAMN05444280_13337"/>
<feature type="transmembrane region" description="Helical" evidence="7">
    <location>
        <begin position="243"/>
        <end position="262"/>
    </location>
</feature>
<dbReference type="InterPro" id="IPR036259">
    <property type="entry name" value="MFS_trans_sf"/>
</dbReference>
<feature type="transmembrane region" description="Helical" evidence="7">
    <location>
        <begin position="214"/>
        <end position="237"/>
    </location>
</feature>
<feature type="transmembrane region" description="Helical" evidence="7">
    <location>
        <begin position="85"/>
        <end position="104"/>
    </location>
</feature>
<dbReference type="GO" id="GO:0016020">
    <property type="term" value="C:membrane"/>
    <property type="evidence" value="ECO:0007669"/>
    <property type="project" value="TreeGrafter"/>
</dbReference>
<dbReference type="PANTHER" id="PTHR23514:SF3">
    <property type="entry name" value="BYPASS OF STOP CODON PROTEIN 6"/>
    <property type="match status" value="1"/>
</dbReference>
<evidence type="ECO:0000256" key="1">
    <source>
        <dbReference type="ARBA" id="ARBA00004127"/>
    </source>
</evidence>
<keyword evidence="4 7" id="KW-0812">Transmembrane</keyword>
<dbReference type="Pfam" id="PF07690">
    <property type="entry name" value="MFS_1"/>
    <property type="match status" value="1"/>
</dbReference>
<feature type="transmembrane region" description="Helical" evidence="7">
    <location>
        <begin position="424"/>
        <end position="445"/>
    </location>
</feature>
<dbReference type="InterPro" id="IPR020846">
    <property type="entry name" value="MFS_dom"/>
</dbReference>
<dbReference type="SUPFAM" id="SSF103473">
    <property type="entry name" value="MFS general substrate transporter"/>
    <property type="match status" value="1"/>
</dbReference>
<proteinExistence type="inferred from homology"/>
<reference evidence="9 10" key="1">
    <citation type="submission" date="2016-11" db="EMBL/GenBank/DDBJ databases">
        <authorList>
            <person name="Jaros S."/>
            <person name="Januszkiewicz K."/>
            <person name="Wedrychowicz H."/>
        </authorList>
    </citation>
    <scope>NUCLEOTIDE SEQUENCE [LARGE SCALE GENOMIC DNA]</scope>
    <source>
        <strain evidence="9 10">DSM 27063</strain>
    </source>
</reference>
<keyword evidence="5 7" id="KW-1133">Transmembrane helix</keyword>
<comment type="subcellular location">
    <subcellularLocation>
        <location evidence="1">Endomembrane system</location>
        <topology evidence="1">Multi-pass membrane protein</topology>
    </subcellularLocation>
</comment>
<evidence type="ECO:0000256" key="6">
    <source>
        <dbReference type="ARBA" id="ARBA00023136"/>
    </source>
</evidence>
<feature type="transmembrane region" description="Helical" evidence="7">
    <location>
        <begin position="110"/>
        <end position="135"/>
    </location>
</feature>
<feature type="transmembrane region" description="Helical" evidence="7">
    <location>
        <begin position="335"/>
        <end position="352"/>
    </location>
</feature>
<dbReference type="GO" id="GO:0012505">
    <property type="term" value="C:endomembrane system"/>
    <property type="evidence" value="ECO:0007669"/>
    <property type="project" value="UniProtKB-SubCell"/>
</dbReference>
<feature type="domain" description="Major facilitator superfamily (MFS) profile" evidence="8">
    <location>
        <begin position="20"/>
        <end position="450"/>
    </location>
</feature>
<dbReference type="Proteomes" id="UP000184050">
    <property type="component" value="Unassembled WGS sequence"/>
</dbReference>
<comment type="similarity">
    <text evidence="2">Belongs to the major facilitator superfamily.</text>
</comment>
<feature type="transmembrane region" description="Helical" evidence="7">
    <location>
        <begin position="60"/>
        <end position="78"/>
    </location>
</feature>
<name>A0A1M6MJD7_9BACT</name>
<sequence>MKFKLKIKIMENVNVNRTRLFVASCLALLVTAITFAIRARIASVFTDDYGLSPEEVGRALAPAFWGFAVAMFAGGYIIDIVKTRTIVWLAFGLHLVGIVLLLLAKDYTSLFLANVLIGLGNGSVEAACNPLVTALYPEKKSKMLNRFHVWFPGGIVIGSLLAAIVMDSLNLPWQVLVGLLFIPLAIYGFLFFGQKIPETERVASGVSYKEMMRNVGAPITITLAVIFMILVANVSSISHAITANYSVPLIIIAVIAVFIIIEGKAVNKITLLFPFIFACMLLTASTELGTTQFIELLLADKGIHPMIILAVVTGLMAVGRYFAGGLIHRLNTPGVLLGSAVISVAGLLLLSVTNGPVLTVLSAAVFAVGVCYFWPTMIGAAAEYTPKTGALGMSILGGAGFVATSMVLPIMGESIGTSGAQVTLRNMAILPVILVVLFIIFSIWIKNKKQNAPEEEAVVR</sequence>
<evidence type="ECO:0000313" key="9">
    <source>
        <dbReference type="EMBL" id="SHJ83599.1"/>
    </source>
</evidence>
<evidence type="ECO:0000259" key="8">
    <source>
        <dbReference type="PROSITE" id="PS50850"/>
    </source>
</evidence>
<accession>A0A1M6MJD7</accession>
<evidence type="ECO:0000256" key="3">
    <source>
        <dbReference type="ARBA" id="ARBA00022448"/>
    </source>
</evidence>
<evidence type="ECO:0000256" key="4">
    <source>
        <dbReference type="ARBA" id="ARBA00022692"/>
    </source>
</evidence>
<keyword evidence="10" id="KW-1185">Reference proteome</keyword>
<dbReference type="AlphaFoldDB" id="A0A1M6MJD7"/>
<gene>
    <name evidence="9" type="ORF">SAMN05444280_13337</name>
</gene>
<feature type="transmembrane region" description="Helical" evidence="7">
    <location>
        <begin position="171"/>
        <end position="193"/>
    </location>
</feature>
<feature type="transmembrane region" description="Helical" evidence="7">
    <location>
        <begin position="390"/>
        <end position="412"/>
    </location>
</feature>
<dbReference type="PROSITE" id="PS50850">
    <property type="entry name" value="MFS"/>
    <property type="match status" value="1"/>
</dbReference>
<dbReference type="Gene3D" id="1.20.1250.20">
    <property type="entry name" value="MFS general substrate transporter like domains"/>
    <property type="match status" value="2"/>
</dbReference>
<keyword evidence="3" id="KW-0813">Transport</keyword>
<dbReference type="InterPro" id="IPR011701">
    <property type="entry name" value="MFS"/>
</dbReference>
<dbReference type="GO" id="GO:0022857">
    <property type="term" value="F:transmembrane transporter activity"/>
    <property type="evidence" value="ECO:0007669"/>
    <property type="project" value="InterPro"/>
</dbReference>